<gene>
    <name evidence="8" type="ORF">TCM_026647</name>
</gene>
<dbReference type="InParanoid" id="A0A061F2B7"/>
<feature type="region of interest" description="Disordered" evidence="6">
    <location>
        <begin position="1"/>
        <end position="31"/>
    </location>
</feature>
<evidence type="ECO:0000313" key="8">
    <source>
        <dbReference type="EMBL" id="EOY11490.1"/>
    </source>
</evidence>
<dbReference type="EMBL" id="CM001883">
    <property type="protein sequence ID" value="EOY11490.1"/>
    <property type="molecule type" value="Genomic_DNA"/>
</dbReference>
<dbReference type="FunCoup" id="A0A061F2B7">
    <property type="interactions" value="287"/>
</dbReference>
<dbReference type="InterPro" id="IPR006121">
    <property type="entry name" value="HMA_dom"/>
</dbReference>
<comment type="similarity">
    <text evidence="5">Belongs to the HIPP family.</text>
</comment>
<feature type="compositionally biased region" description="Polar residues" evidence="6">
    <location>
        <begin position="123"/>
        <end position="133"/>
    </location>
</feature>
<evidence type="ECO:0000256" key="1">
    <source>
        <dbReference type="ARBA" id="ARBA00022481"/>
    </source>
</evidence>
<evidence type="ECO:0000256" key="5">
    <source>
        <dbReference type="ARBA" id="ARBA00024045"/>
    </source>
</evidence>
<keyword evidence="1" id="KW-0488">Methylation</keyword>
<protein>
    <submittedName>
        <fullName evidence="8">Heavy metal transport/detoxification superfamily protein, putative</fullName>
    </submittedName>
</protein>
<feature type="compositionally biased region" description="Basic and acidic residues" evidence="6">
    <location>
        <begin position="134"/>
        <end position="143"/>
    </location>
</feature>
<dbReference type="AlphaFoldDB" id="A0A061F2B7"/>
<evidence type="ECO:0000256" key="2">
    <source>
        <dbReference type="ARBA" id="ARBA00022723"/>
    </source>
</evidence>
<feature type="compositionally biased region" description="Basic and acidic residues" evidence="6">
    <location>
        <begin position="97"/>
        <end position="119"/>
    </location>
</feature>
<dbReference type="eggNOG" id="KOG1603">
    <property type="taxonomic scope" value="Eukaryota"/>
</dbReference>
<accession>A0A061F2B7</accession>
<dbReference type="Proteomes" id="UP000026915">
    <property type="component" value="Chromosome 5"/>
</dbReference>
<feature type="compositionally biased region" description="Gly residues" evidence="6">
    <location>
        <begin position="229"/>
        <end position="238"/>
    </location>
</feature>
<dbReference type="SUPFAM" id="SSF55008">
    <property type="entry name" value="HMA, heavy metal-associated domain"/>
    <property type="match status" value="1"/>
</dbReference>
<dbReference type="Pfam" id="PF00403">
    <property type="entry name" value="HMA"/>
    <property type="match status" value="1"/>
</dbReference>
<dbReference type="Gene3D" id="3.30.70.100">
    <property type="match status" value="1"/>
</dbReference>
<dbReference type="OMA" id="VEVGHAQ"/>
<evidence type="ECO:0000313" key="9">
    <source>
        <dbReference type="Proteomes" id="UP000026915"/>
    </source>
</evidence>
<organism evidence="8 9">
    <name type="scientific">Theobroma cacao</name>
    <name type="common">Cacao</name>
    <name type="synonym">Cocoa</name>
    <dbReference type="NCBI Taxonomy" id="3641"/>
    <lineage>
        <taxon>Eukaryota</taxon>
        <taxon>Viridiplantae</taxon>
        <taxon>Streptophyta</taxon>
        <taxon>Embryophyta</taxon>
        <taxon>Tracheophyta</taxon>
        <taxon>Spermatophyta</taxon>
        <taxon>Magnoliopsida</taxon>
        <taxon>eudicotyledons</taxon>
        <taxon>Gunneridae</taxon>
        <taxon>Pentapetalae</taxon>
        <taxon>rosids</taxon>
        <taxon>malvids</taxon>
        <taxon>Malvales</taxon>
        <taxon>Malvaceae</taxon>
        <taxon>Byttnerioideae</taxon>
        <taxon>Theobroma</taxon>
    </lineage>
</organism>
<evidence type="ECO:0000256" key="4">
    <source>
        <dbReference type="ARBA" id="ARBA00023289"/>
    </source>
</evidence>
<dbReference type="InterPro" id="IPR036163">
    <property type="entry name" value="HMA_dom_sf"/>
</dbReference>
<name>A0A061F2B7_THECC</name>
<evidence type="ECO:0000256" key="3">
    <source>
        <dbReference type="ARBA" id="ARBA00023288"/>
    </source>
</evidence>
<dbReference type="GO" id="GO:0046872">
    <property type="term" value="F:metal ion binding"/>
    <property type="evidence" value="ECO:0007669"/>
    <property type="project" value="UniProtKB-KW"/>
</dbReference>
<dbReference type="PANTHER" id="PTHR45868">
    <property type="entry name" value="HEAVY METAL-ASSOCIATED ISOPRENYLATED PLANT PROTEIN 33-RELATED"/>
    <property type="match status" value="1"/>
</dbReference>
<reference evidence="8 9" key="1">
    <citation type="journal article" date="2013" name="Genome Biol.">
        <title>The genome sequence of the most widely cultivated cacao type and its use to identify candidate genes regulating pod color.</title>
        <authorList>
            <person name="Motamayor J.C."/>
            <person name="Mockaitis K."/>
            <person name="Schmutz J."/>
            <person name="Haiminen N."/>
            <person name="Iii D.L."/>
            <person name="Cornejo O."/>
            <person name="Findley S.D."/>
            <person name="Zheng P."/>
            <person name="Utro F."/>
            <person name="Royaert S."/>
            <person name="Saski C."/>
            <person name="Jenkins J."/>
            <person name="Podicheti R."/>
            <person name="Zhao M."/>
            <person name="Scheffler B.E."/>
            <person name="Stack J.C."/>
            <person name="Feltus F.A."/>
            <person name="Mustiga G.M."/>
            <person name="Amores F."/>
            <person name="Phillips W."/>
            <person name="Marelli J.P."/>
            <person name="May G.D."/>
            <person name="Shapiro H."/>
            <person name="Ma J."/>
            <person name="Bustamante C.D."/>
            <person name="Schnell R.J."/>
            <person name="Main D."/>
            <person name="Gilbert D."/>
            <person name="Parida L."/>
            <person name="Kuhn D.N."/>
        </authorList>
    </citation>
    <scope>NUCLEOTIDE SEQUENCE [LARGE SCALE GENOMIC DNA]</scope>
    <source>
        <strain evidence="9">cv. Matina 1-6</strain>
    </source>
</reference>
<feature type="compositionally biased region" description="Basic and acidic residues" evidence="6">
    <location>
        <begin position="1"/>
        <end position="23"/>
    </location>
</feature>
<keyword evidence="3" id="KW-0449">Lipoprotein</keyword>
<dbReference type="PROSITE" id="PS50846">
    <property type="entry name" value="HMA_2"/>
    <property type="match status" value="1"/>
</dbReference>
<dbReference type="STRING" id="3641.A0A061F2B7"/>
<keyword evidence="4" id="KW-0636">Prenylation</keyword>
<dbReference type="HOGENOM" id="CLU_042477_1_0_1"/>
<sequence>MATSEGKADTKQEAKATESKEAEENQEPPLKYKAWVLKVSIHCEACKRKVEKTLRKIDGVYEAIADLKQQKATVKANLHVDVETLIKKLIKKGRHAELWPEKAGQKEKKQGKSKNKDKQSGQANGDQEGNSNRGGDKEKEAVKAESTVQQDTAKSCENGSTAKNAEGCNNVSKAHEGGSAPCKTGGQVKESKPDQVKQTVILAAGNQSPVAERKGGGGGGDSEGNAGEKSGGGGGGSSGSKKNKKKGQKGNANANANLDEGEHSGDAGPAFIGSRLPVYGPHGPVPMPSPASYSPPRHHQMYEYPTYSHAPPVYVTSYNTAYPSSSYSAAYYASSPYSYAYMHPGPMSERPPSDQGIYPYYSSQPSDSFEMFSDENPNACSIM</sequence>
<dbReference type="PANTHER" id="PTHR45868:SF69">
    <property type="entry name" value="HEAVY METAL-ASSOCIATED ISOPRENYLATED PLANT PROTEIN 35"/>
    <property type="match status" value="1"/>
</dbReference>
<evidence type="ECO:0000259" key="7">
    <source>
        <dbReference type="PROSITE" id="PS50846"/>
    </source>
</evidence>
<feature type="region of interest" description="Disordered" evidence="6">
    <location>
        <begin position="97"/>
        <end position="275"/>
    </location>
</feature>
<keyword evidence="9" id="KW-1185">Reference proteome</keyword>
<feature type="domain" description="HMA" evidence="7">
    <location>
        <begin position="32"/>
        <end position="97"/>
    </location>
</feature>
<keyword evidence="2" id="KW-0479">Metal-binding</keyword>
<evidence type="ECO:0000256" key="6">
    <source>
        <dbReference type="SAM" id="MobiDB-lite"/>
    </source>
</evidence>
<feature type="compositionally biased region" description="Polar residues" evidence="6">
    <location>
        <begin position="146"/>
        <end position="172"/>
    </location>
</feature>
<dbReference type="Gramene" id="EOY11490">
    <property type="protein sequence ID" value="EOY11490"/>
    <property type="gene ID" value="TCM_026647"/>
</dbReference>
<proteinExistence type="inferred from homology"/>
<dbReference type="CDD" id="cd00371">
    <property type="entry name" value="HMA"/>
    <property type="match status" value="1"/>
</dbReference>